<dbReference type="PROSITE" id="PS51257">
    <property type="entry name" value="PROKAR_LIPOPROTEIN"/>
    <property type="match status" value="1"/>
</dbReference>
<reference evidence="1 2" key="1">
    <citation type="submission" date="2018-09" db="EMBL/GenBank/DDBJ databases">
        <title>Phylogeny of the Shewanellaceae, and recommendation for two new genera, Pseudoshewanella and Parashewanella.</title>
        <authorList>
            <person name="Wang G."/>
        </authorList>
    </citation>
    <scope>NUCLEOTIDE SEQUENCE [LARGE SCALE GENOMIC DNA]</scope>
    <source>
        <strain evidence="1 2">KCTC 22492</strain>
    </source>
</reference>
<organism evidence="1 2">
    <name type="scientific">Parashewanella spongiae</name>
    <dbReference type="NCBI Taxonomy" id="342950"/>
    <lineage>
        <taxon>Bacteria</taxon>
        <taxon>Pseudomonadati</taxon>
        <taxon>Pseudomonadota</taxon>
        <taxon>Gammaproteobacteria</taxon>
        <taxon>Alteromonadales</taxon>
        <taxon>Shewanellaceae</taxon>
        <taxon>Parashewanella</taxon>
    </lineage>
</organism>
<keyword evidence="2" id="KW-1185">Reference proteome</keyword>
<gene>
    <name evidence="1" type="ORF">D5R81_11425</name>
</gene>
<accession>A0A3A6TP33</accession>
<dbReference type="AlphaFoldDB" id="A0A3A6TP33"/>
<dbReference type="RefSeq" id="WP_121853767.1">
    <property type="nucleotide sequence ID" value="NZ_CP037952.1"/>
</dbReference>
<protein>
    <recommendedName>
        <fullName evidence="3">EexN family lipoprotein</fullName>
    </recommendedName>
</protein>
<dbReference type="EMBL" id="QYYH01000066">
    <property type="protein sequence ID" value="RJY13298.1"/>
    <property type="molecule type" value="Genomic_DNA"/>
</dbReference>
<dbReference type="NCBIfam" id="NF033894">
    <property type="entry name" value="Eex_IncN"/>
    <property type="match status" value="1"/>
</dbReference>
<comment type="caution">
    <text evidence="1">The sequence shown here is derived from an EMBL/GenBank/DDBJ whole genome shotgun (WGS) entry which is preliminary data.</text>
</comment>
<evidence type="ECO:0008006" key="3">
    <source>
        <dbReference type="Google" id="ProtNLM"/>
    </source>
</evidence>
<dbReference type="Proteomes" id="UP000273022">
    <property type="component" value="Unassembled WGS sequence"/>
</dbReference>
<dbReference type="OrthoDB" id="6944087at2"/>
<proteinExistence type="predicted"/>
<evidence type="ECO:0000313" key="2">
    <source>
        <dbReference type="Proteomes" id="UP000273022"/>
    </source>
</evidence>
<dbReference type="InterPro" id="IPR047937">
    <property type="entry name" value="Eex_IncN-like"/>
</dbReference>
<name>A0A3A6TP33_9GAMM</name>
<evidence type="ECO:0000313" key="1">
    <source>
        <dbReference type="EMBL" id="RJY13298.1"/>
    </source>
</evidence>
<sequence length="97" mass="10825">MKAQHLSIIAIGSLALTACFDSKQTQDNTTAAHTVNWYLAHNNQLDDTLNRCSNNPAKYRNQPDCINALQAANQRSAGELHPLHIDVDKLPKHHGWK</sequence>